<dbReference type="InterPro" id="IPR003848">
    <property type="entry name" value="DUF218"/>
</dbReference>
<evidence type="ECO:0000259" key="1">
    <source>
        <dbReference type="Pfam" id="PF02698"/>
    </source>
</evidence>
<dbReference type="Proteomes" id="UP000078486">
    <property type="component" value="Unassembled WGS sequence"/>
</dbReference>
<dbReference type="AlphaFoldDB" id="A0A178IB69"/>
<organism evidence="2 3">
    <name type="scientific">Termitidicoccus mucosus</name>
    <dbReference type="NCBI Taxonomy" id="1184151"/>
    <lineage>
        <taxon>Bacteria</taxon>
        <taxon>Pseudomonadati</taxon>
        <taxon>Verrucomicrobiota</taxon>
        <taxon>Opitutia</taxon>
        <taxon>Opitutales</taxon>
        <taxon>Opitutaceae</taxon>
        <taxon>Termitidicoccus</taxon>
    </lineage>
</organism>
<dbReference type="InterPro" id="IPR051599">
    <property type="entry name" value="Cell_Envelope_Assoc"/>
</dbReference>
<evidence type="ECO:0000313" key="3">
    <source>
        <dbReference type="Proteomes" id="UP000078486"/>
    </source>
</evidence>
<gene>
    <name evidence="2" type="ORF">AW736_25190</name>
</gene>
<feature type="domain" description="DUF218" evidence="1">
    <location>
        <begin position="87"/>
        <end position="204"/>
    </location>
</feature>
<evidence type="ECO:0000313" key="2">
    <source>
        <dbReference type="EMBL" id="OAM86998.1"/>
    </source>
</evidence>
<reference evidence="2 3" key="1">
    <citation type="submission" date="2016-01" db="EMBL/GenBank/DDBJ databases">
        <title>High potential of lignocellulose degradation of a new Verrucomicrobia species.</title>
        <authorList>
            <person name="Wang Y."/>
            <person name="Shi Y."/>
            <person name="Qiu Z."/>
            <person name="Liu S."/>
            <person name="Yang H."/>
        </authorList>
    </citation>
    <scope>NUCLEOTIDE SEQUENCE [LARGE SCALE GENOMIC DNA]</scope>
    <source>
        <strain evidence="2 3">TSB47</strain>
    </source>
</reference>
<accession>A0A178IB69</accession>
<dbReference type="PANTHER" id="PTHR30336:SF20">
    <property type="entry name" value="DUF218 DOMAIN-CONTAINING PROTEIN"/>
    <property type="match status" value="1"/>
</dbReference>
<dbReference type="GO" id="GO:0005886">
    <property type="term" value="C:plasma membrane"/>
    <property type="evidence" value="ECO:0007669"/>
    <property type="project" value="TreeGrafter"/>
</dbReference>
<dbReference type="PANTHER" id="PTHR30336">
    <property type="entry name" value="INNER MEMBRANE PROTEIN, PROBABLE PERMEASE"/>
    <property type="match status" value="1"/>
</dbReference>
<keyword evidence="3" id="KW-1185">Reference proteome</keyword>
<dbReference type="CDD" id="cd06259">
    <property type="entry name" value="YdcF-like"/>
    <property type="match status" value="1"/>
</dbReference>
<proteinExistence type="predicted"/>
<dbReference type="STRING" id="1184151.AW736_25190"/>
<sequence>MKAWRGNALRLVLTVKFCGDGRRFSMSRFQRIFQIRLFKQRSFRFAALLLPMAGLAAIALANHAIQSAARGRCFADIDTVPRHRVGLVLGSARSLKSGAVNLHYKHRVETAASLFHAGKVDWLLVSGDNSRAAYNEPADMRDDLVAAGVPADRVYLDYAGFRTLDSVVRAKEIFRLGDGECLVISQKFHVERALYLAQKNGLRASGFIAPDPPRIHTVKVKIREQFARLAACVDVNLLDTRPHFLGPPVPIGPDTPQPPPVL</sequence>
<dbReference type="EMBL" id="LRRQ01000189">
    <property type="protein sequence ID" value="OAM86998.1"/>
    <property type="molecule type" value="Genomic_DNA"/>
</dbReference>
<name>A0A178IB69_9BACT</name>
<comment type="caution">
    <text evidence="2">The sequence shown here is derived from an EMBL/GenBank/DDBJ whole genome shotgun (WGS) entry which is preliminary data.</text>
</comment>
<protein>
    <recommendedName>
        <fullName evidence="1">DUF218 domain-containing protein</fullName>
    </recommendedName>
</protein>
<dbReference type="Pfam" id="PF02698">
    <property type="entry name" value="DUF218"/>
    <property type="match status" value="1"/>
</dbReference>